<dbReference type="InterPro" id="IPR000834">
    <property type="entry name" value="Peptidase_M14"/>
</dbReference>
<feature type="region of interest" description="Disordered" evidence="1">
    <location>
        <begin position="320"/>
        <end position="352"/>
    </location>
</feature>
<dbReference type="RefSeq" id="WP_350245548.1">
    <property type="nucleotide sequence ID" value="NZ_CP158300.1"/>
</dbReference>
<feature type="domain" description="Peptidase M14" evidence="2">
    <location>
        <begin position="374"/>
        <end position="442"/>
    </location>
</feature>
<dbReference type="KEGG" id="dsc:ABOD76_20315"/>
<organism evidence="3">
    <name type="scientific">Deinococcus sonorensis KR-87</name>
    <dbReference type="NCBI Taxonomy" id="694439"/>
    <lineage>
        <taxon>Bacteria</taxon>
        <taxon>Thermotogati</taxon>
        <taxon>Deinococcota</taxon>
        <taxon>Deinococci</taxon>
        <taxon>Deinococcales</taxon>
        <taxon>Deinococcaceae</taxon>
        <taxon>Deinococcus</taxon>
    </lineage>
</organism>
<dbReference type="SUPFAM" id="SSF53187">
    <property type="entry name" value="Zn-dependent exopeptidases"/>
    <property type="match status" value="1"/>
</dbReference>
<keyword evidence="3" id="KW-0378">Hydrolase</keyword>
<dbReference type="GO" id="GO:0004181">
    <property type="term" value="F:metallocarboxypeptidase activity"/>
    <property type="evidence" value="ECO:0007669"/>
    <property type="project" value="InterPro"/>
</dbReference>
<keyword evidence="3" id="KW-0614">Plasmid</keyword>
<proteinExistence type="predicted"/>
<accession>A0AAU7UFM1</accession>
<keyword evidence="3" id="KW-0121">Carboxypeptidase</keyword>
<reference evidence="3" key="1">
    <citation type="submission" date="2024-06" db="EMBL/GenBank/DDBJ databases">
        <title>Draft Genome Sequence of Deinococcus sonorensis Type Strain KR-87, a Biofilm Producing Representative of the Genus Deinococcus.</title>
        <authorList>
            <person name="Boren L.S."/>
            <person name="Grosso R.A."/>
            <person name="Hugenberg-Cox A.N."/>
            <person name="Hill J.T.E."/>
            <person name="Albert C.M."/>
            <person name="Tuohy J.M."/>
        </authorList>
    </citation>
    <scope>NUCLEOTIDE SEQUENCE</scope>
    <source>
        <strain evidence="3">KR-87</strain>
        <plasmid evidence="3">pDson02</plasmid>
    </source>
</reference>
<keyword evidence="3" id="KW-0645">Protease</keyword>
<sequence length="630" mass="69865">MTHDPERHALRLDSTRPGPARHVWQAQFPWEGTRLLETFQTLRAMPGPLRVQAWVSESPDLRGLLSGSLQAQLRDRGQPGTVRVRSAYKPGYFWLSEEVRPLWRRLQADRLSVQYPLASPEQPSRFLQELYPLAALLEQEGVTADFQPGDAASRYTAALFRAGQEVWRGECFVPLHNRPSPDGRRLPSPTGWLRVMAAGELVYDRPLPTDGELCWDWYCEVVMPELLVLADRRPGLPVFRNLSATLHVSEPDLPLEVLDERVSMTEALSEELYFGTLDALKRHRGVAHQDRSLQPGRIVPVVCSAPGQDSRVQVVLDPWEEGTGPDEEAAGRRAWGRDQGSAPAGQPDRPWSPEALWAQARAEAGRLDLEWRVLGHSVNGRPVPGVLRPGSAGGVLVTGGQHANETTGPVAALRFISALAATQRPFAVLPLLNPDGAALHRALIQLNPEHMHHAARYTSLGDDLESRQRLAEPRFETRALVQAAQASGARLQLNLHGYPAHEWTRPYSGYAPYGFESWALPVGFLTIVWYWPGLEQEARDLAGTIARRLGQEPDVVAHAQRACRASAAHVSPPHYQLIGGLPFILMERPGMLCPLQVITEAPDETIYGQHFAMFVRAHLAVCEAAVQHLG</sequence>
<gene>
    <name evidence="3" type="ORF">ABOD76_20315</name>
</gene>
<evidence type="ECO:0000313" key="3">
    <source>
        <dbReference type="EMBL" id="XBV87398.1"/>
    </source>
</evidence>
<dbReference type="GO" id="GO:0008270">
    <property type="term" value="F:zinc ion binding"/>
    <property type="evidence" value="ECO:0007669"/>
    <property type="project" value="InterPro"/>
</dbReference>
<evidence type="ECO:0000259" key="2">
    <source>
        <dbReference type="Pfam" id="PF00246"/>
    </source>
</evidence>
<name>A0AAU7UFM1_9DEIO</name>
<dbReference type="EMBL" id="CP158300">
    <property type="protein sequence ID" value="XBV87398.1"/>
    <property type="molecule type" value="Genomic_DNA"/>
</dbReference>
<protein>
    <submittedName>
        <fullName evidence="3">M14 family zinc carboxypeptidase</fullName>
    </submittedName>
</protein>
<dbReference type="Gene3D" id="3.40.630.10">
    <property type="entry name" value="Zn peptidases"/>
    <property type="match status" value="1"/>
</dbReference>
<dbReference type="GO" id="GO:0006508">
    <property type="term" value="P:proteolysis"/>
    <property type="evidence" value="ECO:0007669"/>
    <property type="project" value="InterPro"/>
</dbReference>
<dbReference type="AlphaFoldDB" id="A0AAU7UFM1"/>
<geneLocation type="plasmid" evidence="3">
    <name>pDson02</name>
</geneLocation>
<dbReference type="Pfam" id="PF00246">
    <property type="entry name" value="Peptidase_M14"/>
    <property type="match status" value="1"/>
</dbReference>
<evidence type="ECO:0000256" key="1">
    <source>
        <dbReference type="SAM" id="MobiDB-lite"/>
    </source>
</evidence>